<keyword evidence="2" id="KW-0808">Transferase</keyword>
<dbReference type="Gene3D" id="3.90.1200.10">
    <property type="match status" value="1"/>
</dbReference>
<dbReference type="AlphaFoldDB" id="A0A265N5U4"/>
<dbReference type="EMBL" id="NPMS01000010">
    <property type="protein sequence ID" value="OZU87408.1"/>
    <property type="molecule type" value="Genomic_DNA"/>
</dbReference>
<keyword evidence="3" id="KW-1185">Reference proteome</keyword>
<name>A0A265N5U4_9BACI</name>
<organism evidence="2 3">
    <name type="scientific">Virgibacillus indicus</name>
    <dbReference type="NCBI Taxonomy" id="2024554"/>
    <lineage>
        <taxon>Bacteria</taxon>
        <taxon>Bacillati</taxon>
        <taxon>Bacillota</taxon>
        <taxon>Bacilli</taxon>
        <taxon>Bacillales</taxon>
        <taxon>Bacillaceae</taxon>
        <taxon>Virgibacillus</taxon>
    </lineage>
</organism>
<gene>
    <name evidence="2" type="ORF">CIL03_16440</name>
</gene>
<feature type="domain" description="Aminoglycoside phosphotransferase" evidence="1">
    <location>
        <begin position="25"/>
        <end position="261"/>
    </location>
</feature>
<accession>A0A265N5U4</accession>
<evidence type="ECO:0000313" key="2">
    <source>
        <dbReference type="EMBL" id="OZU87408.1"/>
    </source>
</evidence>
<evidence type="ECO:0000259" key="1">
    <source>
        <dbReference type="Pfam" id="PF01636"/>
    </source>
</evidence>
<protein>
    <submittedName>
        <fullName evidence="2">Macrolide 2'-phosphotransferase</fullName>
    </submittedName>
</protein>
<dbReference type="Gene3D" id="3.30.200.20">
    <property type="entry name" value="Phosphorylase Kinase, domain 1"/>
    <property type="match status" value="1"/>
</dbReference>
<evidence type="ECO:0000313" key="3">
    <source>
        <dbReference type="Proteomes" id="UP000216498"/>
    </source>
</evidence>
<dbReference type="PANTHER" id="PTHR21310:SF15">
    <property type="entry name" value="AMINOGLYCOSIDE PHOSPHOTRANSFERASE DOMAIN-CONTAINING PROTEIN"/>
    <property type="match status" value="1"/>
</dbReference>
<dbReference type="SUPFAM" id="SSF56112">
    <property type="entry name" value="Protein kinase-like (PK-like)"/>
    <property type="match status" value="1"/>
</dbReference>
<dbReference type="RefSeq" id="WP_094886981.1">
    <property type="nucleotide sequence ID" value="NZ_NPMS01000010.1"/>
</dbReference>
<dbReference type="PANTHER" id="PTHR21310">
    <property type="entry name" value="AMINOGLYCOSIDE PHOSPHOTRANSFERASE-RELATED-RELATED"/>
    <property type="match status" value="1"/>
</dbReference>
<comment type="caution">
    <text evidence="2">The sequence shown here is derived from an EMBL/GenBank/DDBJ whole genome shotgun (WGS) entry which is preliminary data.</text>
</comment>
<dbReference type="Pfam" id="PF01636">
    <property type="entry name" value="APH"/>
    <property type="match status" value="1"/>
</dbReference>
<dbReference type="GO" id="GO:0016740">
    <property type="term" value="F:transferase activity"/>
    <property type="evidence" value="ECO:0007669"/>
    <property type="project" value="UniProtKB-KW"/>
</dbReference>
<dbReference type="InterPro" id="IPR002575">
    <property type="entry name" value="Aminoglycoside_PTrfase"/>
</dbReference>
<dbReference type="Proteomes" id="UP000216498">
    <property type="component" value="Unassembled WGS sequence"/>
</dbReference>
<sequence>MALSSEQIIEKAKRHGLEVDHNSLKYNESGLDFQVVFATDVTGENWVLRFPRREDVLRRAKKEKDILDLVGNKIPVQAPEWTIFSSEIIAYKLLKGIPAGTIDPEVKAYVWGIDEKNVPARFHETLGNAMAALHRIDHDEARKAGLSVLRPEDLKSSMRERMEKVKSAFGVNEKLMNRWQEWLGNDELWPNQTALIHGDLHAGHILIDENAGVTGFIDWTEARVDDPGHDFVTHLATFGEDALKELIHEYEKAGGYVWPKMFEHINEISAAFPVAIAEFAMVSGLKEYEEMAKQMLGVEK</sequence>
<proteinExistence type="predicted"/>
<reference evidence="2 3" key="1">
    <citation type="submission" date="2017-08" db="EMBL/GenBank/DDBJ databases">
        <title>Virgibacillus indicus sp. nov. and Virgibacillus profoundi sp. nov, two moderately halophilic bacteria isolated from marine sediment by using the Microfluidic Streak Plate.</title>
        <authorList>
            <person name="Xu B."/>
            <person name="Hu B."/>
            <person name="Wang J."/>
            <person name="Zhu Y."/>
            <person name="Huang L."/>
            <person name="Du W."/>
            <person name="Huang Y."/>
        </authorList>
    </citation>
    <scope>NUCLEOTIDE SEQUENCE [LARGE SCALE GENOMIC DNA]</scope>
    <source>
        <strain evidence="2 3">IO3-P2-C2</strain>
    </source>
</reference>
<dbReference type="OrthoDB" id="3806873at2"/>
<dbReference type="CDD" id="cd05152">
    <property type="entry name" value="MPH2"/>
    <property type="match status" value="1"/>
</dbReference>
<dbReference type="InterPro" id="IPR011009">
    <property type="entry name" value="Kinase-like_dom_sf"/>
</dbReference>
<dbReference type="InterPro" id="IPR051678">
    <property type="entry name" value="AGP_Transferase"/>
</dbReference>